<dbReference type="Proteomes" id="UP001594351">
    <property type="component" value="Unassembled WGS sequence"/>
</dbReference>
<accession>A0ABV6Z2H8</accession>
<evidence type="ECO:0000313" key="2">
    <source>
        <dbReference type="EMBL" id="MFC1852508.1"/>
    </source>
</evidence>
<proteinExistence type="predicted"/>
<protein>
    <submittedName>
        <fullName evidence="2">YceI family protein</fullName>
    </submittedName>
</protein>
<dbReference type="InterPro" id="IPR007372">
    <property type="entry name" value="Lipid/polyisoprenoid-bd_YceI"/>
</dbReference>
<dbReference type="Pfam" id="PF04264">
    <property type="entry name" value="YceI"/>
    <property type="match status" value="1"/>
</dbReference>
<dbReference type="Gene3D" id="2.40.128.110">
    <property type="entry name" value="Lipid/polyisoprenoid-binding, YceI-like"/>
    <property type="match status" value="1"/>
</dbReference>
<dbReference type="InterPro" id="IPR036761">
    <property type="entry name" value="TTHA0802/YceI-like_sf"/>
</dbReference>
<dbReference type="EMBL" id="JBHPBY010000322">
    <property type="protein sequence ID" value="MFC1852508.1"/>
    <property type="molecule type" value="Genomic_DNA"/>
</dbReference>
<keyword evidence="3" id="KW-1185">Reference proteome</keyword>
<sequence length="195" mass="22025">MNITKKLIIFGLTLVIVTSGWGADTFVVDKAHSTVEFGVSHMVITTVKGKFNDFSGTIVYDRDDLKQWQFSGIVKVKSVDTAENRRDDHLRSPDFFDVQRYPEITFKSTKFLKQEKGYVCVGQFTMRGITKEVRIPFHLKGPIKDPYGNSRLGLAAFLTINRHDYGVNWSKTMDSGGLVVGNDVDIELNIEAIKK</sequence>
<dbReference type="PANTHER" id="PTHR34406">
    <property type="entry name" value="PROTEIN YCEI"/>
    <property type="match status" value="1"/>
</dbReference>
<dbReference type="SUPFAM" id="SSF101874">
    <property type="entry name" value="YceI-like"/>
    <property type="match status" value="1"/>
</dbReference>
<evidence type="ECO:0000313" key="3">
    <source>
        <dbReference type="Proteomes" id="UP001594351"/>
    </source>
</evidence>
<name>A0ABV6Z2H8_UNCC1</name>
<comment type="caution">
    <text evidence="2">The sequence shown here is derived from an EMBL/GenBank/DDBJ whole genome shotgun (WGS) entry which is preliminary data.</text>
</comment>
<dbReference type="PANTHER" id="PTHR34406:SF1">
    <property type="entry name" value="PROTEIN YCEI"/>
    <property type="match status" value="1"/>
</dbReference>
<reference evidence="2 3" key="1">
    <citation type="submission" date="2024-09" db="EMBL/GenBank/DDBJ databases">
        <title>Laminarin stimulates single cell rates of sulfate reduction while oxygen inhibits transcriptomic activity in coastal marine sediment.</title>
        <authorList>
            <person name="Lindsay M."/>
            <person name="Orcutt B."/>
            <person name="Emerson D."/>
            <person name="Stepanauskas R."/>
            <person name="D'Angelo T."/>
        </authorList>
    </citation>
    <scope>NUCLEOTIDE SEQUENCE [LARGE SCALE GENOMIC DNA]</scope>
    <source>
        <strain evidence="2">SAG AM-311-K15</strain>
    </source>
</reference>
<dbReference type="SMART" id="SM00867">
    <property type="entry name" value="YceI"/>
    <property type="match status" value="1"/>
</dbReference>
<organism evidence="2 3">
    <name type="scientific">candidate division CSSED10-310 bacterium</name>
    <dbReference type="NCBI Taxonomy" id="2855610"/>
    <lineage>
        <taxon>Bacteria</taxon>
        <taxon>Bacteria division CSSED10-310</taxon>
    </lineage>
</organism>
<evidence type="ECO:0000259" key="1">
    <source>
        <dbReference type="SMART" id="SM00867"/>
    </source>
</evidence>
<gene>
    <name evidence="2" type="ORF">ACFL27_20115</name>
</gene>
<feature type="domain" description="Lipid/polyisoprenoid-binding YceI-like" evidence="1">
    <location>
        <begin position="25"/>
        <end position="193"/>
    </location>
</feature>